<dbReference type="SUPFAM" id="SSF48726">
    <property type="entry name" value="Immunoglobulin"/>
    <property type="match status" value="2"/>
</dbReference>
<dbReference type="PANTHER" id="PTHR11481">
    <property type="entry name" value="IMMUNOGLOBULIN FC RECEPTOR"/>
    <property type="match status" value="1"/>
</dbReference>
<dbReference type="InterPro" id="IPR003598">
    <property type="entry name" value="Ig_sub2"/>
</dbReference>
<evidence type="ECO:0000313" key="6">
    <source>
        <dbReference type="EMBL" id="KAK7910013.1"/>
    </source>
</evidence>
<evidence type="ECO:0000259" key="5">
    <source>
        <dbReference type="PROSITE" id="PS50835"/>
    </source>
</evidence>
<evidence type="ECO:0000313" key="7">
    <source>
        <dbReference type="Proteomes" id="UP001460270"/>
    </source>
</evidence>
<dbReference type="SMART" id="SM00409">
    <property type="entry name" value="IG"/>
    <property type="match status" value="2"/>
</dbReference>
<proteinExistence type="predicted"/>
<dbReference type="EMBL" id="JBBPFD010000010">
    <property type="protein sequence ID" value="KAK7910013.1"/>
    <property type="molecule type" value="Genomic_DNA"/>
</dbReference>
<dbReference type="InterPro" id="IPR036179">
    <property type="entry name" value="Ig-like_dom_sf"/>
</dbReference>
<sequence>MRSPLPRRPVPGVPSSRDLHQEGPRYVTWASWCRSRDEGTPGTGLRGRGLLIQVCSQMPLKNKELMIKFPHFRFAFAAVSHRTTFPIMHLDFVVIEAVKPGAVALSSPRRFVKSTRAGLISRDYRGLRSPDVAPDPRPGSSRLHRLDHLEHTYLSLRVVPTRVQFFQYETVHLSCGDEADASEWTIMRNTSLHTNQRNPAQNKSNWFFNDNMYYRDAGVYWCQSEEGECGAAVNITVTAGGVLLESPLLPINEGENVTLRCILNPDETRVEGTFEFFKDGSSIKNSTSGDLIIPNASPSDSGLYMCRHQEDLSAESPLEVLKKAQPHEGTATSIISIMSFALPVSGATLALLCLFIICLWRKQKG</sequence>
<gene>
    <name evidence="6" type="ORF">WMY93_014697</name>
</gene>
<evidence type="ECO:0000256" key="1">
    <source>
        <dbReference type="ARBA" id="ARBA00022729"/>
    </source>
</evidence>
<dbReference type="InterPro" id="IPR013151">
    <property type="entry name" value="Immunoglobulin_dom"/>
</dbReference>
<comment type="caution">
    <text evidence="6">The sequence shown here is derived from an EMBL/GenBank/DDBJ whole genome shotgun (WGS) entry which is preliminary data.</text>
</comment>
<protein>
    <recommendedName>
        <fullName evidence="5">Ig-like domain-containing protein</fullName>
    </recommendedName>
</protein>
<dbReference type="InterPro" id="IPR007110">
    <property type="entry name" value="Ig-like_dom"/>
</dbReference>
<keyword evidence="4" id="KW-0472">Membrane</keyword>
<dbReference type="Proteomes" id="UP001460270">
    <property type="component" value="Unassembled WGS sequence"/>
</dbReference>
<organism evidence="6 7">
    <name type="scientific">Mugilogobius chulae</name>
    <name type="common">yellowstripe goby</name>
    <dbReference type="NCBI Taxonomy" id="88201"/>
    <lineage>
        <taxon>Eukaryota</taxon>
        <taxon>Metazoa</taxon>
        <taxon>Chordata</taxon>
        <taxon>Craniata</taxon>
        <taxon>Vertebrata</taxon>
        <taxon>Euteleostomi</taxon>
        <taxon>Actinopterygii</taxon>
        <taxon>Neopterygii</taxon>
        <taxon>Teleostei</taxon>
        <taxon>Neoteleostei</taxon>
        <taxon>Acanthomorphata</taxon>
        <taxon>Gobiaria</taxon>
        <taxon>Gobiiformes</taxon>
        <taxon>Gobioidei</taxon>
        <taxon>Gobiidae</taxon>
        <taxon>Gobionellinae</taxon>
        <taxon>Mugilogobius</taxon>
    </lineage>
</organism>
<dbReference type="GO" id="GO:0007166">
    <property type="term" value="P:cell surface receptor signaling pathway"/>
    <property type="evidence" value="ECO:0007669"/>
    <property type="project" value="TreeGrafter"/>
</dbReference>
<reference evidence="7" key="1">
    <citation type="submission" date="2024-04" db="EMBL/GenBank/DDBJ databases">
        <title>Salinicola lusitanus LLJ914,a marine bacterium isolated from the Okinawa Trough.</title>
        <authorList>
            <person name="Li J."/>
        </authorList>
    </citation>
    <scope>NUCLEOTIDE SEQUENCE [LARGE SCALE GENOMIC DNA]</scope>
</reference>
<feature type="domain" description="Ig-like" evidence="5">
    <location>
        <begin position="251"/>
        <end position="319"/>
    </location>
</feature>
<dbReference type="Gene3D" id="2.60.40.10">
    <property type="entry name" value="Immunoglobulins"/>
    <property type="match status" value="2"/>
</dbReference>
<dbReference type="GO" id="GO:0004888">
    <property type="term" value="F:transmembrane signaling receptor activity"/>
    <property type="evidence" value="ECO:0007669"/>
    <property type="project" value="TreeGrafter"/>
</dbReference>
<evidence type="ECO:0000256" key="4">
    <source>
        <dbReference type="SAM" id="Phobius"/>
    </source>
</evidence>
<keyword evidence="4" id="KW-1133">Transmembrane helix</keyword>
<dbReference type="Pfam" id="PF00047">
    <property type="entry name" value="ig"/>
    <property type="match status" value="1"/>
</dbReference>
<keyword evidence="4" id="KW-0812">Transmembrane</keyword>
<dbReference type="GO" id="GO:0006955">
    <property type="term" value="P:immune response"/>
    <property type="evidence" value="ECO:0007669"/>
    <property type="project" value="TreeGrafter"/>
</dbReference>
<dbReference type="InterPro" id="IPR003599">
    <property type="entry name" value="Ig_sub"/>
</dbReference>
<name>A0AAW0NZZ2_9GOBI</name>
<evidence type="ECO:0000256" key="3">
    <source>
        <dbReference type="ARBA" id="ARBA00023319"/>
    </source>
</evidence>
<dbReference type="PROSITE" id="PS50835">
    <property type="entry name" value="IG_LIKE"/>
    <property type="match status" value="1"/>
</dbReference>
<feature type="transmembrane region" description="Helical" evidence="4">
    <location>
        <begin position="340"/>
        <end position="360"/>
    </location>
</feature>
<dbReference type="InterPro" id="IPR050488">
    <property type="entry name" value="Ig_Fc_receptor"/>
</dbReference>
<dbReference type="SMART" id="SM00408">
    <property type="entry name" value="IGc2"/>
    <property type="match status" value="1"/>
</dbReference>
<dbReference type="GO" id="GO:0009897">
    <property type="term" value="C:external side of plasma membrane"/>
    <property type="evidence" value="ECO:0007669"/>
    <property type="project" value="TreeGrafter"/>
</dbReference>
<dbReference type="InterPro" id="IPR013783">
    <property type="entry name" value="Ig-like_fold"/>
</dbReference>
<keyword evidence="7" id="KW-1185">Reference proteome</keyword>
<evidence type="ECO:0000256" key="2">
    <source>
        <dbReference type="ARBA" id="ARBA00023157"/>
    </source>
</evidence>
<keyword evidence="2" id="KW-1015">Disulfide bond</keyword>
<keyword evidence="1" id="KW-0732">Signal</keyword>
<dbReference type="AlphaFoldDB" id="A0AAW0NZZ2"/>
<accession>A0AAW0NZZ2</accession>
<dbReference type="PANTHER" id="PTHR11481:SF64">
    <property type="entry name" value="FC RECEPTOR-LIKE PROTEIN 4"/>
    <property type="match status" value="1"/>
</dbReference>
<keyword evidence="3" id="KW-0393">Immunoglobulin domain</keyword>